<evidence type="ECO:0000313" key="4">
    <source>
        <dbReference type="Proteomes" id="UP000027138"/>
    </source>
</evidence>
<feature type="chain" id="PRO_5001639709" evidence="2">
    <location>
        <begin position="27"/>
        <end position="66"/>
    </location>
</feature>
<keyword evidence="1" id="KW-0812">Transmembrane</keyword>
<keyword evidence="1" id="KW-0472">Membrane</keyword>
<evidence type="ECO:0000256" key="1">
    <source>
        <dbReference type="SAM" id="Phobius"/>
    </source>
</evidence>
<dbReference type="PANTHER" id="PTHR33659">
    <property type="entry name" value="PROTEIN, PUTATIVE-RELATED-RELATED"/>
    <property type="match status" value="1"/>
</dbReference>
<organism evidence="3 4">
    <name type="scientific">Jatropha curcas</name>
    <name type="common">Barbados nut</name>
    <dbReference type="NCBI Taxonomy" id="180498"/>
    <lineage>
        <taxon>Eukaryota</taxon>
        <taxon>Viridiplantae</taxon>
        <taxon>Streptophyta</taxon>
        <taxon>Embryophyta</taxon>
        <taxon>Tracheophyta</taxon>
        <taxon>Spermatophyta</taxon>
        <taxon>Magnoliopsida</taxon>
        <taxon>eudicotyledons</taxon>
        <taxon>Gunneridae</taxon>
        <taxon>Pentapetalae</taxon>
        <taxon>rosids</taxon>
        <taxon>fabids</taxon>
        <taxon>Malpighiales</taxon>
        <taxon>Euphorbiaceae</taxon>
        <taxon>Crotonoideae</taxon>
        <taxon>Jatropheae</taxon>
        <taxon>Jatropha</taxon>
    </lineage>
</organism>
<evidence type="ECO:0000256" key="2">
    <source>
        <dbReference type="SAM" id="SignalP"/>
    </source>
</evidence>
<accession>A0A067KM86</accession>
<dbReference type="PANTHER" id="PTHR33659:SF13">
    <property type="entry name" value="TRANSMEMBRANE PROTEIN"/>
    <property type="match status" value="1"/>
</dbReference>
<dbReference type="OrthoDB" id="851643at2759"/>
<dbReference type="AlphaFoldDB" id="A0A067KM86"/>
<keyword evidence="1" id="KW-1133">Transmembrane helix</keyword>
<gene>
    <name evidence="3" type="ORF">JCGZ_06805</name>
</gene>
<keyword evidence="4" id="KW-1185">Reference proteome</keyword>
<feature type="transmembrane region" description="Helical" evidence="1">
    <location>
        <begin position="42"/>
        <end position="63"/>
    </location>
</feature>
<reference evidence="3 4" key="1">
    <citation type="journal article" date="2014" name="PLoS ONE">
        <title>Global Analysis of Gene Expression Profiles in Physic Nut (Jatropha curcas L.) Seedlings Exposed to Salt Stress.</title>
        <authorList>
            <person name="Zhang L."/>
            <person name="Zhang C."/>
            <person name="Wu P."/>
            <person name="Chen Y."/>
            <person name="Li M."/>
            <person name="Jiang H."/>
            <person name="Wu G."/>
        </authorList>
    </citation>
    <scope>NUCLEOTIDE SEQUENCE [LARGE SCALE GENOMIC DNA]</scope>
    <source>
        <strain evidence="4">cv. GZQX0401</strain>
        <tissue evidence="3">Young leaves</tissue>
    </source>
</reference>
<proteinExistence type="predicted"/>
<name>A0A067KM86_JATCU</name>
<sequence>MEQITISKAIAIFLIVAVSMAATASAQIALAPGPSMDAGAGIFVPVSGALIGFSLVISCIALLKHY</sequence>
<keyword evidence="2" id="KW-0732">Signal</keyword>
<dbReference type="Proteomes" id="UP000027138">
    <property type="component" value="Unassembled WGS sequence"/>
</dbReference>
<dbReference type="EMBL" id="KK914408">
    <property type="protein sequence ID" value="KDP37351.1"/>
    <property type="molecule type" value="Genomic_DNA"/>
</dbReference>
<evidence type="ECO:0000313" key="3">
    <source>
        <dbReference type="EMBL" id="KDP37351.1"/>
    </source>
</evidence>
<feature type="signal peptide" evidence="2">
    <location>
        <begin position="1"/>
        <end position="26"/>
    </location>
</feature>
<protein>
    <submittedName>
        <fullName evidence="3">Uncharacterized protein</fullName>
    </submittedName>
</protein>